<name>A0ABD3R3S3_9STRA</name>
<dbReference type="Pfam" id="PF12766">
    <property type="entry name" value="Pyridox_oxase_2"/>
    <property type="match status" value="1"/>
</dbReference>
<dbReference type="InterPro" id="IPR012349">
    <property type="entry name" value="Split_barrel_FMN-bd"/>
</dbReference>
<dbReference type="PANTHER" id="PTHR28243">
    <property type="entry name" value="AGL049CP"/>
    <property type="match status" value="1"/>
</dbReference>
<dbReference type="PANTHER" id="PTHR28243:SF1">
    <property type="entry name" value="PYRIDOXAMINE 5'-PHOSPHATE OXIDASE ALR4036 FAMILY FMN-BINDING DOMAIN-CONTAINING PROTEIN"/>
    <property type="match status" value="1"/>
</dbReference>
<evidence type="ECO:0000313" key="3">
    <source>
        <dbReference type="EMBL" id="KAL3807343.1"/>
    </source>
</evidence>
<feature type="region of interest" description="Disordered" evidence="1">
    <location>
        <begin position="63"/>
        <end position="84"/>
    </location>
</feature>
<evidence type="ECO:0000259" key="2">
    <source>
        <dbReference type="Pfam" id="PF12766"/>
    </source>
</evidence>
<sequence>MEPRCRTVVFRGFLGGVPRGAISDALGGDGGGGGGGGRGADDAETTTCYDHYGDCVMRMITDSRSSKVREASSTKTTGDGNDGNGRNDVAEMVWWVLPPPDNFLLMLLYPFRVDYLRLTDNYHRVDEWDRKGRNGRNGRRGILRREGDDNDDGNGDGDGSMCRWESMRVNP</sequence>
<feature type="region of interest" description="Disordered" evidence="1">
    <location>
        <begin position="130"/>
        <end position="171"/>
    </location>
</feature>
<feature type="compositionally biased region" description="Basic residues" evidence="1">
    <location>
        <begin position="133"/>
        <end position="142"/>
    </location>
</feature>
<accession>A0ABD3R3S3</accession>
<gene>
    <name evidence="3" type="ORF">ACHAXA_011167</name>
</gene>
<evidence type="ECO:0000256" key="1">
    <source>
        <dbReference type="SAM" id="MobiDB-lite"/>
    </source>
</evidence>
<evidence type="ECO:0000313" key="4">
    <source>
        <dbReference type="Proteomes" id="UP001530377"/>
    </source>
</evidence>
<dbReference type="Proteomes" id="UP001530377">
    <property type="component" value="Unassembled WGS sequence"/>
</dbReference>
<keyword evidence="4" id="KW-1185">Reference proteome</keyword>
<dbReference type="Gene3D" id="2.30.110.10">
    <property type="entry name" value="Electron Transport, Fmn-binding Protein, Chain A"/>
    <property type="match status" value="1"/>
</dbReference>
<protein>
    <recommendedName>
        <fullName evidence="2">Pyridoxamine 5'-phosphate oxidase Alr4036 family FMN-binding domain-containing protein</fullName>
    </recommendedName>
</protein>
<dbReference type="InterPro" id="IPR024624">
    <property type="entry name" value="Pyridox_Oxase_Alr4036_FMN-bd"/>
</dbReference>
<organism evidence="3 4">
    <name type="scientific">Cyclostephanos tholiformis</name>
    <dbReference type="NCBI Taxonomy" id="382380"/>
    <lineage>
        <taxon>Eukaryota</taxon>
        <taxon>Sar</taxon>
        <taxon>Stramenopiles</taxon>
        <taxon>Ochrophyta</taxon>
        <taxon>Bacillariophyta</taxon>
        <taxon>Coscinodiscophyceae</taxon>
        <taxon>Thalassiosirophycidae</taxon>
        <taxon>Stephanodiscales</taxon>
        <taxon>Stephanodiscaceae</taxon>
        <taxon>Cyclostephanos</taxon>
    </lineage>
</organism>
<feature type="domain" description="Pyridoxamine 5'-phosphate oxidase Alr4036 family FMN-binding" evidence="2">
    <location>
        <begin position="2"/>
        <end position="96"/>
    </location>
</feature>
<proteinExistence type="predicted"/>
<comment type="caution">
    <text evidence="3">The sequence shown here is derived from an EMBL/GenBank/DDBJ whole genome shotgun (WGS) entry which is preliminary data.</text>
</comment>
<reference evidence="3 4" key="1">
    <citation type="submission" date="2024-10" db="EMBL/GenBank/DDBJ databases">
        <title>Updated reference genomes for cyclostephanoid diatoms.</title>
        <authorList>
            <person name="Roberts W.R."/>
            <person name="Alverson A.J."/>
        </authorList>
    </citation>
    <scope>NUCLEOTIDE SEQUENCE [LARGE SCALE GENOMIC DNA]</scope>
    <source>
        <strain evidence="3 4">AJA228-03</strain>
    </source>
</reference>
<dbReference type="AlphaFoldDB" id="A0ABD3R3S3"/>
<dbReference type="EMBL" id="JALLPB020000639">
    <property type="protein sequence ID" value="KAL3807343.1"/>
    <property type="molecule type" value="Genomic_DNA"/>
</dbReference>